<dbReference type="EMBL" id="CAADRA010000828">
    <property type="protein sequence ID" value="VFT81062.1"/>
    <property type="molecule type" value="Genomic_DNA"/>
</dbReference>
<dbReference type="EMBL" id="VJMH01000828">
    <property type="protein sequence ID" value="KAF0714316.1"/>
    <property type="molecule type" value="Genomic_DNA"/>
</dbReference>
<sequence length="98" mass="10691">MFIPSRPRNALTEPECPFYKFLSTTKMHAQTSPSTTKTGVAPRYDVQGYVTFDATKTTQTNQASTARPAARVEATKAVGDSETWFWCTNGCPAGSSYA</sequence>
<dbReference type="AlphaFoldDB" id="A0A485KBJ5"/>
<evidence type="ECO:0000313" key="2">
    <source>
        <dbReference type="EMBL" id="VFT81062.1"/>
    </source>
</evidence>
<reference evidence="1" key="2">
    <citation type="submission" date="2019-06" db="EMBL/GenBank/DDBJ databases">
        <title>Genomics analysis of Aphanomyces spp. identifies a new class of oomycete effector associated with host adaptation.</title>
        <authorList>
            <person name="Gaulin E."/>
        </authorList>
    </citation>
    <scope>NUCLEOTIDE SEQUENCE</scope>
    <source>
        <strain evidence="1">CBS 578.67</strain>
    </source>
</reference>
<proteinExistence type="predicted"/>
<evidence type="ECO:0000313" key="1">
    <source>
        <dbReference type="EMBL" id="KAF0714316.1"/>
    </source>
</evidence>
<name>A0A485KBJ5_9STRA</name>
<protein>
    <submittedName>
        <fullName evidence="2">Aste57867_3924 protein</fullName>
    </submittedName>
</protein>
<accession>A0A485KBJ5</accession>
<evidence type="ECO:0000313" key="3">
    <source>
        <dbReference type="Proteomes" id="UP000332933"/>
    </source>
</evidence>
<keyword evidence="3" id="KW-1185">Reference proteome</keyword>
<organism evidence="2 3">
    <name type="scientific">Aphanomyces stellatus</name>
    <dbReference type="NCBI Taxonomy" id="120398"/>
    <lineage>
        <taxon>Eukaryota</taxon>
        <taxon>Sar</taxon>
        <taxon>Stramenopiles</taxon>
        <taxon>Oomycota</taxon>
        <taxon>Saprolegniomycetes</taxon>
        <taxon>Saprolegniales</taxon>
        <taxon>Verrucalvaceae</taxon>
        <taxon>Aphanomyces</taxon>
    </lineage>
</organism>
<dbReference type="Proteomes" id="UP000332933">
    <property type="component" value="Unassembled WGS sequence"/>
</dbReference>
<reference evidence="2 3" key="1">
    <citation type="submission" date="2019-03" db="EMBL/GenBank/DDBJ databases">
        <authorList>
            <person name="Gaulin E."/>
            <person name="Dumas B."/>
        </authorList>
    </citation>
    <scope>NUCLEOTIDE SEQUENCE [LARGE SCALE GENOMIC DNA]</scope>
    <source>
        <strain evidence="2">CBS 568.67</strain>
    </source>
</reference>
<gene>
    <name evidence="2" type="primary">Aste57867_3924</name>
    <name evidence="1" type="ORF">As57867_003913</name>
    <name evidence="2" type="ORF">ASTE57867_3924</name>
</gene>